<dbReference type="Pfam" id="PF08352">
    <property type="entry name" value="oligo_HPY"/>
    <property type="match status" value="1"/>
</dbReference>
<dbReference type="Pfam" id="PF00005">
    <property type="entry name" value="ABC_tran"/>
    <property type="match status" value="1"/>
</dbReference>
<keyword evidence="5 7" id="KW-0067">ATP-binding</keyword>
<dbReference type="PANTHER" id="PTHR43776:SF7">
    <property type="entry name" value="D,D-DIPEPTIDE TRANSPORT ATP-BINDING PROTEIN DDPF-RELATED"/>
    <property type="match status" value="1"/>
</dbReference>
<proteinExistence type="inferred from homology"/>
<dbReference type="EMBL" id="FWFR01000001">
    <property type="protein sequence ID" value="SLN24192.1"/>
    <property type="molecule type" value="Genomic_DNA"/>
</dbReference>
<dbReference type="FunFam" id="3.40.50.300:FF:000016">
    <property type="entry name" value="Oligopeptide ABC transporter ATP-binding component"/>
    <property type="match status" value="1"/>
</dbReference>
<dbReference type="InterPro" id="IPR017871">
    <property type="entry name" value="ABC_transporter-like_CS"/>
</dbReference>
<organism evidence="7 8">
    <name type="scientific">Oceanibacterium hippocampi</name>
    <dbReference type="NCBI Taxonomy" id="745714"/>
    <lineage>
        <taxon>Bacteria</taxon>
        <taxon>Pseudomonadati</taxon>
        <taxon>Pseudomonadota</taxon>
        <taxon>Alphaproteobacteria</taxon>
        <taxon>Sneathiellales</taxon>
        <taxon>Sneathiellaceae</taxon>
        <taxon>Oceanibacterium</taxon>
    </lineage>
</organism>
<protein>
    <submittedName>
        <fullName evidence="7">Oligopeptide transport ATP-binding protein OppF</fullName>
    </submittedName>
</protein>
<sequence length="341" mass="37182">MGAPLLSCKDVVVEYKTRRGALRAVDTVSLDIREGETVALVGESGSGKSTLGKAIVGLEPIRSGSIKLNGTELGGLSRRAMRPYRQALQMVFQDPFGSLNPRLSIGRIIEEPMLVHRIGTAEERRRRVAELLERVGLSAEMMTRYPHEFSGGQRQRIVIARALTLNPKLIICDEPVSALDVSVQAQVLNLLADLQRDLGLSYLFVSHDLSVVRHIAHRVVVMYLGKFVSTGERANFWDSPIHPYTRRLLESTPSVDAVGAPLVIGAGDNDEIPSAMNPPSGCRFRTRCDFAADICAQSEPALRPVGAYGMSACHRVETLASGAVRYGADENENIVPIRTVA</sequence>
<dbReference type="Proteomes" id="UP000193200">
    <property type="component" value="Unassembled WGS sequence"/>
</dbReference>
<dbReference type="InParanoid" id="A0A1Y5RW30"/>
<comment type="subcellular location">
    <subcellularLocation>
        <location evidence="1">Cell inner membrane</location>
        <topology evidence="1">Peripheral membrane protein</topology>
    </subcellularLocation>
</comment>
<dbReference type="InterPro" id="IPR003593">
    <property type="entry name" value="AAA+_ATPase"/>
</dbReference>
<reference evidence="7 8" key="1">
    <citation type="submission" date="2017-03" db="EMBL/GenBank/DDBJ databases">
        <authorList>
            <person name="Afonso C.L."/>
            <person name="Miller P.J."/>
            <person name="Scott M.A."/>
            <person name="Spackman E."/>
            <person name="Goraichik I."/>
            <person name="Dimitrov K.M."/>
            <person name="Suarez D.L."/>
            <person name="Swayne D.E."/>
        </authorList>
    </citation>
    <scope>NUCLEOTIDE SEQUENCE [LARGE SCALE GENOMIC DNA]</scope>
    <source>
        <strain evidence="7 8">CECT 7691</strain>
    </source>
</reference>
<evidence type="ECO:0000256" key="2">
    <source>
        <dbReference type="ARBA" id="ARBA00005417"/>
    </source>
</evidence>
<dbReference type="InterPro" id="IPR013563">
    <property type="entry name" value="Oligopep_ABC_C"/>
</dbReference>
<dbReference type="SUPFAM" id="SSF52540">
    <property type="entry name" value="P-loop containing nucleoside triphosphate hydrolases"/>
    <property type="match status" value="1"/>
</dbReference>
<gene>
    <name evidence="7" type="primary">oppF_2</name>
    <name evidence="7" type="ORF">OCH7691_00675</name>
</gene>
<evidence type="ECO:0000256" key="5">
    <source>
        <dbReference type="ARBA" id="ARBA00022840"/>
    </source>
</evidence>
<evidence type="ECO:0000313" key="8">
    <source>
        <dbReference type="Proteomes" id="UP000193200"/>
    </source>
</evidence>
<dbReference type="PROSITE" id="PS00211">
    <property type="entry name" value="ABC_TRANSPORTER_1"/>
    <property type="match status" value="1"/>
</dbReference>
<dbReference type="AlphaFoldDB" id="A0A1Y5RW30"/>
<accession>A0A1Y5RW30</accession>
<evidence type="ECO:0000313" key="7">
    <source>
        <dbReference type="EMBL" id="SLN24192.1"/>
    </source>
</evidence>
<evidence type="ECO:0000256" key="4">
    <source>
        <dbReference type="ARBA" id="ARBA00022741"/>
    </source>
</evidence>
<name>A0A1Y5RW30_9PROT</name>
<dbReference type="PANTHER" id="PTHR43776">
    <property type="entry name" value="TRANSPORT ATP-BINDING PROTEIN"/>
    <property type="match status" value="1"/>
</dbReference>
<dbReference type="GO" id="GO:0016887">
    <property type="term" value="F:ATP hydrolysis activity"/>
    <property type="evidence" value="ECO:0007669"/>
    <property type="project" value="InterPro"/>
</dbReference>
<dbReference type="OrthoDB" id="9815712at2"/>
<evidence type="ECO:0000259" key="6">
    <source>
        <dbReference type="PROSITE" id="PS50893"/>
    </source>
</evidence>
<dbReference type="GO" id="GO:0005886">
    <property type="term" value="C:plasma membrane"/>
    <property type="evidence" value="ECO:0007669"/>
    <property type="project" value="UniProtKB-SubCell"/>
</dbReference>
<evidence type="ECO:0000256" key="1">
    <source>
        <dbReference type="ARBA" id="ARBA00004417"/>
    </source>
</evidence>
<comment type="similarity">
    <text evidence="2">Belongs to the ABC transporter superfamily.</text>
</comment>
<dbReference type="GO" id="GO:0055085">
    <property type="term" value="P:transmembrane transport"/>
    <property type="evidence" value="ECO:0007669"/>
    <property type="project" value="UniProtKB-ARBA"/>
</dbReference>
<dbReference type="PROSITE" id="PS50893">
    <property type="entry name" value="ABC_TRANSPORTER_2"/>
    <property type="match status" value="1"/>
</dbReference>
<dbReference type="SMART" id="SM00382">
    <property type="entry name" value="AAA"/>
    <property type="match status" value="1"/>
</dbReference>
<dbReference type="InterPro" id="IPR027417">
    <property type="entry name" value="P-loop_NTPase"/>
</dbReference>
<keyword evidence="8" id="KW-1185">Reference proteome</keyword>
<dbReference type="GO" id="GO:0015833">
    <property type="term" value="P:peptide transport"/>
    <property type="evidence" value="ECO:0007669"/>
    <property type="project" value="InterPro"/>
</dbReference>
<dbReference type="InterPro" id="IPR003439">
    <property type="entry name" value="ABC_transporter-like_ATP-bd"/>
</dbReference>
<dbReference type="CDD" id="cd03257">
    <property type="entry name" value="ABC_NikE_OppD_transporters"/>
    <property type="match status" value="1"/>
</dbReference>
<dbReference type="GO" id="GO:0005524">
    <property type="term" value="F:ATP binding"/>
    <property type="evidence" value="ECO:0007669"/>
    <property type="project" value="UniProtKB-KW"/>
</dbReference>
<dbReference type="InterPro" id="IPR050319">
    <property type="entry name" value="ABC_transp_ATP-bind"/>
</dbReference>
<dbReference type="NCBIfam" id="TIGR01727">
    <property type="entry name" value="oligo_HPY"/>
    <property type="match status" value="1"/>
</dbReference>
<dbReference type="Gene3D" id="3.40.50.300">
    <property type="entry name" value="P-loop containing nucleotide triphosphate hydrolases"/>
    <property type="match status" value="1"/>
</dbReference>
<feature type="domain" description="ABC transporter" evidence="6">
    <location>
        <begin position="6"/>
        <end position="249"/>
    </location>
</feature>
<keyword evidence="4" id="KW-0547">Nucleotide-binding</keyword>
<keyword evidence="3" id="KW-0813">Transport</keyword>
<evidence type="ECO:0000256" key="3">
    <source>
        <dbReference type="ARBA" id="ARBA00022448"/>
    </source>
</evidence>